<dbReference type="AlphaFoldDB" id="A0AAD7GQX2"/>
<proteinExistence type="predicted"/>
<evidence type="ECO:0000313" key="2">
    <source>
        <dbReference type="EMBL" id="KAJ7702534.1"/>
    </source>
</evidence>
<sequence length="257" mass="28360">MTPAACSSETNDLSCQEREESMGPTYLTLVWSCTEWANLPDACNLVQQSFQMLKYTVLKNIFPFADCSRDLCLNIPLCTPLAVMVKNGLLACIFLMLQELFPPSRSFVFLLVVPHPVGSDGQERPAGSHLPHMQWLFCTESLFDVLTSLFRISSDGQERPTGSHLPHGARNGGGRREQGPFPPFTTCSETDGSLVSLVENPEMSKSFAMLYKGCHVDLDGNPGPRDQVAPALKKVQSIGFEPKTSGNQLNCNKERPY</sequence>
<evidence type="ECO:0000313" key="3">
    <source>
        <dbReference type="Proteomes" id="UP001215598"/>
    </source>
</evidence>
<dbReference type="EMBL" id="JARKIB010000515">
    <property type="protein sequence ID" value="KAJ7702534.1"/>
    <property type="molecule type" value="Genomic_DNA"/>
</dbReference>
<protein>
    <submittedName>
        <fullName evidence="2">Uncharacterized protein</fullName>
    </submittedName>
</protein>
<organism evidence="2 3">
    <name type="scientific">Mycena metata</name>
    <dbReference type="NCBI Taxonomy" id="1033252"/>
    <lineage>
        <taxon>Eukaryota</taxon>
        <taxon>Fungi</taxon>
        <taxon>Dikarya</taxon>
        <taxon>Basidiomycota</taxon>
        <taxon>Agaricomycotina</taxon>
        <taxon>Agaricomycetes</taxon>
        <taxon>Agaricomycetidae</taxon>
        <taxon>Agaricales</taxon>
        <taxon>Marasmiineae</taxon>
        <taxon>Mycenaceae</taxon>
        <taxon>Mycena</taxon>
    </lineage>
</organism>
<keyword evidence="3" id="KW-1185">Reference proteome</keyword>
<evidence type="ECO:0000256" key="1">
    <source>
        <dbReference type="SAM" id="MobiDB-lite"/>
    </source>
</evidence>
<accession>A0AAD7GQX2</accession>
<reference evidence="2" key="1">
    <citation type="submission" date="2023-03" db="EMBL/GenBank/DDBJ databases">
        <title>Massive genome expansion in bonnet fungi (Mycena s.s.) driven by repeated elements and novel gene families across ecological guilds.</title>
        <authorList>
            <consortium name="Lawrence Berkeley National Laboratory"/>
            <person name="Harder C.B."/>
            <person name="Miyauchi S."/>
            <person name="Viragh M."/>
            <person name="Kuo A."/>
            <person name="Thoen E."/>
            <person name="Andreopoulos B."/>
            <person name="Lu D."/>
            <person name="Skrede I."/>
            <person name="Drula E."/>
            <person name="Henrissat B."/>
            <person name="Morin E."/>
            <person name="Kohler A."/>
            <person name="Barry K."/>
            <person name="LaButti K."/>
            <person name="Morin E."/>
            <person name="Salamov A."/>
            <person name="Lipzen A."/>
            <person name="Mereny Z."/>
            <person name="Hegedus B."/>
            <person name="Baldrian P."/>
            <person name="Stursova M."/>
            <person name="Weitz H."/>
            <person name="Taylor A."/>
            <person name="Grigoriev I.V."/>
            <person name="Nagy L.G."/>
            <person name="Martin F."/>
            <person name="Kauserud H."/>
        </authorList>
    </citation>
    <scope>NUCLEOTIDE SEQUENCE</scope>
    <source>
        <strain evidence="2">CBHHK182m</strain>
    </source>
</reference>
<name>A0AAD7GQX2_9AGAR</name>
<feature type="region of interest" description="Disordered" evidence="1">
    <location>
        <begin position="155"/>
        <end position="181"/>
    </location>
</feature>
<gene>
    <name evidence="2" type="ORF">B0H16DRAFT_1705183</name>
</gene>
<dbReference type="Proteomes" id="UP001215598">
    <property type="component" value="Unassembled WGS sequence"/>
</dbReference>
<comment type="caution">
    <text evidence="2">The sequence shown here is derived from an EMBL/GenBank/DDBJ whole genome shotgun (WGS) entry which is preliminary data.</text>
</comment>